<keyword evidence="7" id="KW-0479">Metal-binding</keyword>
<evidence type="ECO:0000313" key="10">
    <source>
        <dbReference type="Proteomes" id="UP000015559"/>
    </source>
</evidence>
<dbReference type="GO" id="GO:0046872">
    <property type="term" value="F:metal ion binding"/>
    <property type="evidence" value="ECO:0007669"/>
    <property type="project" value="UniProtKB-KW"/>
</dbReference>
<dbReference type="PANTHER" id="PTHR22926:SF3">
    <property type="entry name" value="UNDECAPRENYL-PHOSPHATE ALPHA-N-ACETYLGLUCOSAMINYL 1-PHOSPHATE TRANSFERASE"/>
    <property type="match status" value="1"/>
</dbReference>
<evidence type="ECO:0000256" key="2">
    <source>
        <dbReference type="ARBA" id="ARBA00022475"/>
    </source>
</evidence>
<dbReference type="GO" id="GO:0044038">
    <property type="term" value="P:cell wall macromolecule biosynthetic process"/>
    <property type="evidence" value="ECO:0007669"/>
    <property type="project" value="TreeGrafter"/>
</dbReference>
<dbReference type="Pfam" id="PF00953">
    <property type="entry name" value="Glycos_transf_4"/>
    <property type="match status" value="1"/>
</dbReference>
<dbReference type="KEGG" id="sdr:SCD_n02874"/>
<feature type="transmembrane region" description="Helical" evidence="8">
    <location>
        <begin position="283"/>
        <end position="300"/>
    </location>
</feature>
<feature type="binding site" evidence="7">
    <location>
        <position position="145"/>
    </location>
    <ligand>
        <name>Mg(2+)</name>
        <dbReference type="ChEBI" id="CHEBI:18420"/>
    </ligand>
</feature>
<feature type="binding site" evidence="7">
    <location>
        <position position="205"/>
    </location>
    <ligand>
        <name>Mg(2+)</name>
        <dbReference type="ChEBI" id="CHEBI:18420"/>
    </ligand>
</feature>
<keyword evidence="3 9" id="KW-0808">Transferase</keyword>
<feature type="transmembrane region" description="Helical" evidence="8">
    <location>
        <begin position="206"/>
        <end position="224"/>
    </location>
</feature>
<dbReference type="GO" id="GO:0071555">
    <property type="term" value="P:cell wall organization"/>
    <property type="evidence" value="ECO:0007669"/>
    <property type="project" value="TreeGrafter"/>
</dbReference>
<evidence type="ECO:0000256" key="6">
    <source>
        <dbReference type="ARBA" id="ARBA00023136"/>
    </source>
</evidence>
<feature type="transmembrane region" description="Helical" evidence="8">
    <location>
        <begin position="54"/>
        <end position="72"/>
    </location>
</feature>
<feature type="transmembrane region" description="Helical" evidence="8">
    <location>
        <begin position="78"/>
        <end position="95"/>
    </location>
</feature>
<dbReference type="AlphaFoldDB" id="S6ADR0"/>
<dbReference type="CDD" id="cd06854">
    <property type="entry name" value="GT_WbpL_WbcO_like"/>
    <property type="match status" value="1"/>
</dbReference>
<feature type="transmembrane region" description="Helical" evidence="8">
    <location>
        <begin position="306"/>
        <end position="324"/>
    </location>
</feature>
<evidence type="ECO:0000256" key="8">
    <source>
        <dbReference type="SAM" id="Phobius"/>
    </source>
</evidence>
<feature type="transmembrane region" description="Helical" evidence="8">
    <location>
        <begin position="230"/>
        <end position="249"/>
    </location>
</feature>
<dbReference type="eggNOG" id="COG0472">
    <property type="taxonomic scope" value="Bacteria"/>
</dbReference>
<keyword evidence="6 8" id="KW-0472">Membrane</keyword>
<gene>
    <name evidence="9" type="ORF">SCD_n02874</name>
</gene>
<reference evidence="9 10" key="1">
    <citation type="journal article" date="2012" name="Appl. Environ. Microbiol.">
        <title>Draft genome sequence of a psychrotolerant sulfur-oxidizing bacterium, Sulfuricella denitrificans skB26, and proteomic insights into cold adaptation.</title>
        <authorList>
            <person name="Watanabe T."/>
            <person name="Kojima H."/>
            <person name="Fukui M."/>
        </authorList>
    </citation>
    <scope>NUCLEOTIDE SEQUENCE [LARGE SCALE GENOMIC DNA]</scope>
    <source>
        <strain evidence="10">skB26</strain>
    </source>
</reference>
<keyword evidence="4 8" id="KW-0812">Transmembrane</keyword>
<sequence>MLVLPMTPLPFPPVYPALLLSFVSTFVVLIVMLKRGWAGFAIDHPNSRSLHEAPIPRTGGLALVVGGVVGAGVLQSQFWPALSIAGGLLIVSLWDDVRGLSVVWRFLMHFLAAWVFVAIYGLHDLGFVGAIMAVLAIVWMTNLYNFMDGSDGLAGGMALFGFGFYGLAAWLQGDVAFAGQCWSVAVASLAFLFFNFHPARIFMGDAGSIPLGFLAAAFGLMGWRAGSWPVWFPVLVFSPFILDASVTLAKRLLSGEKVWQAHREHYYQRLVQMGWGHRRTAQVEYVLMVLAGASAVWANGQDDSTQWAISIFWVLVYLLAMWLVDTKWSRMQGQSRC</sequence>
<feature type="transmembrane region" description="Helical" evidence="8">
    <location>
        <begin position="177"/>
        <end position="194"/>
    </location>
</feature>
<evidence type="ECO:0000256" key="3">
    <source>
        <dbReference type="ARBA" id="ARBA00022679"/>
    </source>
</evidence>
<feature type="transmembrane region" description="Helical" evidence="8">
    <location>
        <begin position="153"/>
        <end position="171"/>
    </location>
</feature>
<evidence type="ECO:0000256" key="7">
    <source>
        <dbReference type="PIRSR" id="PIRSR600715-1"/>
    </source>
</evidence>
<dbReference type="EMBL" id="AP013066">
    <property type="protein sequence ID" value="BAN36673.1"/>
    <property type="molecule type" value="Genomic_DNA"/>
</dbReference>
<dbReference type="InterPro" id="IPR000715">
    <property type="entry name" value="Glycosyl_transferase_4"/>
</dbReference>
<feature type="transmembrane region" description="Helical" evidence="8">
    <location>
        <begin position="14"/>
        <end position="33"/>
    </location>
</feature>
<dbReference type="STRING" id="1163617.SCD_n02874"/>
<protein>
    <submittedName>
        <fullName evidence="9">Glycosyl transferase family protein</fullName>
    </submittedName>
</protein>
<keyword evidence="2" id="KW-1003">Cell membrane</keyword>
<evidence type="ECO:0000313" key="9">
    <source>
        <dbReference type="EMBL" id="BAN36673.1"/>
    </source>
</evidence>
<dbReference type="GO" id="GO:0016780">
    <property type="term" value="F:phosphotransferase activity, for other substituted phosphate groups"/>
    <property type="evidence" value="ECO:0007669"/>
    <property type="project" value="InterPro"/>
</dbReference>
<feature type="transmembrane region" description="Helical" evidence="8">
    <location>
        <begin position="127"/>
        <end position="146"/>
    </location>
</feature>
<dbReference type="HOGENOM" id="CLU_023982_3_0_4"/>
<feature type="transmembrane region" description="Helical" evidence="8">
    <location>
        <begin position="102"/>
        <end position="121"/>
    </location>
</feature>
<keyword evidence="7" id="KW-0460">Magnesium</keyword>
<proteinExistence type="predicted"/>
<evidence type="ECO:0000256" key="4">
    <source>
        <dbReference type="ARBA" id="ARBA00022692"/>
    </source>
</evidence>
<dbReference type="GO" id="GO:0005886">
    <property type="term" value="C:plasma membrane"/>
    <property type="evidence" value="ECO:0007669"/>
    <property type="project" value="UniProtKB-SubCell"/>
</dbReference>
<organism evidence="9 10">
    <name type="scientific">Sulfuricella denitrificans (strain DSM 22764 / NBRC 105220 / skB26)</name>
    <dbReference type="NCBI Taxonomy" id="1163617"/>
    <lineage>
        <taxon>Bacteria</taxon>
        <taxon>Pseudomonadati</taxon>
        <taxon>Pseudomonadota</taxon>
        <taxon>Betaproteobacteria</taxon>
        <taxon>Nitrosomonadales</taxon>
        <taxon>Sulfuricellaceae</taxon>
        <taxon>Sulfuricella</taxon>
    </lineage>
</organism>
<accession>S6ADR0</accession>
<evidence type="ECO:0000256" key="5">
    <source>
        <dbReference type="ARBA" id="ARBA00022989"/>
    </source>
</evidence>
<keyword evidence="10" id="KW-1185">Reference proteome</keyword>
<name>S6ADR0_SULDS</name>
<comment type="subcellular location">
    <subcellularLocation>
        <location evidence="1">Cell membrane</location>
        <topology evidence="1">Multi-pass membrane protein</topology>
    </subcellularLocation>
</comment>
<keyword evidence="5 8" id="KW-1133">Transmembrane helix</keyword>
<comment type="cofactor">
    <cofactor evidence="7">
        <name>Mg(2+)</name>
        <dbReference type="ChEBI" id="CHEBI:18420"/>
    </cofactor>
</comment>
<dbReference type="PANTHER" id="PTHR22926">
    <property type="entry name" value="PHOSPHO-N-ACETYLMURAMOYL-PENTAPEPTIDE-TRANSFERASE"/>
    <property type="match status" value="1"/>
</dbReference>
<dbReference type="Proteomes" id="UP000015559">
    <property type="component" value="Chromosome"/>
</dbReference>
<evidence type="ECO:0000256" key="1">
    <source>
        <dbReference type="ARBA" id="ARBA00004651"/>
    </source>
</evidence>
<dbReference type="GO" id="GO:0009103">
    <property type="term" value="P:lipopolysaccharide biosynthetic process"/>
    <property type="evidence" value="ECO:0007669"/>
    <property type="project" value="TreeGrafter"/>
</dbReference>